<evidence type="ECO:0000313" key="3">
    <source>
        <dbReference type="Proteomes" id="UP000604825"/>
    </source>
</evidence>
<evidence type="ECO:0000313" key="2">
    <source>
        <dbReference type="EMBL" id="CAD6226709.1"/>
    </source>
</evidence>
<organism evidence="2 3">
    <name type="scientific">Miscanthus lutarioriparius</name>
    <dbReference type="NCBI Taxonomy" id="422564"/>
    <lineage>
        <taxon>Eukaryota</taxon>
        <taxon>Viridiplantae</taxon>
        <taxon>Streptophyta</taxon>
        <taxon>Embryophyta</taxon>
        <taxon>Tracheophyta</taxon>
        <taxon>Spermatophyta</taxon>
        <taxon>Magnoliopsida</taxon>
        <taxon>Liliopsida</taxon>
        <taxon>Poales</taxon>
        <taxon>Poaceae</taxon>
        <taxon>PACMAD clade</taxon>
        <taxon>Panicoideae</taxon>
        <taxon>Andropogonodae</taxon>
        <taxon>Andropogoneae</taxon>
        <taxon>Saccharinae</taxon>
        <taxon>Miscanthus</taxon>
    </lineage>
</organism>
<proteinExistence type="predicted"/>
<dbReference type="OrthoDB" id="683646at2759"/>
<feature type="domain" description="Reverse transcriptase zinc-binding" evidence="1">
    <location>
        <begin position="80"/>
        <end position="147"/>
    </location>
</feature>
<dbReference type="InterPro" id="IPR026960">
    <property type="entry name" value="RVT-Znf"/>
</dbReference>
<keyword evidence="3" id="KW-1185">Reference proteome</keyword>
<evidence type="ECO:0000259" key="1">
    <source>
        <dbReference type="Pfam" id="PF13966"/>
    </source>
</evidence>
<protein>
    <recommendedName>
        <fullName evidence="1">Reverse transcriptase zinc-binding domain-containing protein</fullName>
    </recommendedName>
</protein>
<reference evidence="2" key="1">
    <citation type="submission" date="2020-10" db="EMBL/GenBank/DDBJ databases">
        <authorList>
            <person name="Han B."/>
            <person name="Lu T."/>
            <person name="Zhao Q."/>
            <person name="Huang X."/>
            <person name="Zhao Y."/>
        </authorList>
    </citation>
    <scope>NUCLEOTIDE SEQUENCE</scope>
</reference>
<accession>A0A811NSA5</accession>
<name>A0A811NSA5_9POAL</name>
<comment type="caution">
    <text evidence="2">The sequence shown here is derived from an EMBL/GenBank/DDBJ whole genome shotgun (WGS) entry which is preliminary data.</text>
</comment>
<dbReference type="AlphaFoldDB" id="A0A811NSA5"/>
<gene>
    <name evidence="2" type="ORF">NCGR_LOCUS18463</name>
</gene>
<dbReference type="Pfam" id="PF13966">
    <property type="entry name" value="zf-RVT"/>
    <property type="match status" value="1"/>
</dbReference>
<sequence length="258" mass="29210">MATQLVNRHLLRHNTRHNQASPYQDRLFTGCYYQPSYRGLPTGSGREPSRAACMTTAAIAEFLDLWEATADVNLRSIPFRGHSLIWKTWAPLKVKIILWLSFRKRHWTNDRRARHGLEAREECYLSDLAPETTDHILCFCPYAREVWFHICQALGRPLPPMAQSVLGWWKRLRGGLAGKSEEGCRFAIRANLLAYMEREECTVFPGGHDHGAGPSAYHQGRGRSVGSSGRQGFEEFSVGGVGGGSLLPTEFFNVLFRF</sequence>
<dbReference type="Proteomes" id="UP000604825">
    <property type="component" value="Unassembled WGS sequence"/>
</dbReference>
<dbReference type="EMBL" id="CAJGYO010000004">
    <property type="protein sequence ID" value="CAD6226709.1"/>
    <property type="molecule type" value="Genomic_DNA"/>
</dbReference>